<evidence type="ECO:0000313" key="4">
    <source>
        <dbReference type="Proteomes" id="UP001431131"/>
    </source>
</evidence>
<sequence>MDWSKTQTLFIITFLVLNVFLGYQLIEKKNSSQLDLLKELSIDEQLAGQEITYEPLPKEPKEGTYISGKIKLFTKEDVEKLKNQEVNYDSGALLQGVFKEPIKLLSLKDDALITQVVKENIISGDSYEIWKVDEELGRIILFQHYKNQVIFNQISSVDGMAMVNQFINLSGVLVLNFNKNHEIVSYQQTLLTDFKEFEKEEIQTPIKTLGILLGNGHLKWGSHVSKMEIGYYPLVPLSESQVLTPTWHIVVDDKKDIYVNAIEGQIIEKTE</sequence>
<gene>
    <name evidence="3" type="primary">yycI</name>
    <name evidence="3" type="ORF">MJG50_15575</name>
</gene>
<proteinExistence type="predicted"/>
<dbReference type="InterPro" id="IPR018604">
    <property type="entry name" value="YycI-like"/>
</dbReference>
<dbReference type="Gene3D" id="2.40.128.690">
    <property type="entry name" value="YycH protein, domain 3-like"/>
    <property type="match status" value="1"/>
</dbReference>
<reference evidence="3" key="1">
    <citation type="submission" date="2022-02" db="EMBL/GenBank/DDBJ databases">
        <title>Fredinandcohnia quinoae sp. nov. isolated from Chenopodium quinoa seeds.</title>
        <authorList>
            <person name="Saati-Santamaria Z."/>
            <person name="Flores-Felix J.D."/>
            <person name="Igual J.M."/>
            <person name="Velazquez E."/>
            <person name="Garcia-Fraile P."/>
            <person name="Martinez-Molina E."/>
        </authorList>
    </citation>
    <scope>NUCLEOTIDE SEQUENCE</scope>
    <source>
        <strain evidence="3">SECRCQ15</strain>
    </source>
</reference>
<comment type="caution">
    <text evidence="3">The sequence shown here is derived from an EMBL/GenBank/DDBJ whole genome shotgun (WGS) entry which is preliminary data.</text>
</comment>
<organism evidence="3 4">
    <name type="scientific">Fredinandcohnia quinoae</name>
    <dbReference type="NCBI Taxonomy" id="2918902"/>
    <lineage>
        <taxon>Bacteria</taxon>
        <taxon>Bacillati</taxon>
        <taxon>Bacillota</taxon>
        <taxon>Bacilli</taxon>
        <taxon>Bacillales</taxon>
        <taxon>Bacillaceae</taxon>
        <taxon>Fredinandcohnia</taxon>
    </lineage>
</organism>
<dbReference type="Proteomes" id="UP001431131">
    <property type="component" value="Unassembled WGS sequence"/>
</dbReference>
<name>A0AAW5E306_9BACI</name>
<evidence type="ECO:0000256" key="1">
    <source>
        <dbReference type="SAM" id="Phobius"/>
    </source>
</evidence>
<evidence type="ECO:0000313" key="3">
    <source>
        <dbReference type="EMBL" id="MCH1626758.1"/>
    </source>
</evidence>
<keyword evidence="1" id="KW-0472">Membrane</keyword>
<accession>A0AAW5E306</accession>
<keyword evidence="1" id="KW-1133">Transmembrane helix</keyword>
<dbReference type="AlphaFoldDB" id="A0AAW5E306"/>
<protein>
    <submittedName>
        <fullName evidence="3">Two-component system regulatory protein YycI</fullName>
    </submittedName>
</protein>
<evidence type="ECO:0000259" key="2">
    <source>
        <dbReference type="Pfam" id="PF09648"/>
    </source>
</evidence>
<dbReference type="RefSeq" id="WP_240256677.1">
    <property type="nucleotide sequence ID" value="NZ_JAKTTI010000027.1"/>
</dbReference>
<feature type="domain" description="Regulatory protein YycH-like" evidence="2">
    <location>
        <begin position="35"/>
        <end position="262"/>
    </location>
</feature>
<dbReference type="GO" id="GO:0016020">
    <property type="term" value="C:membrane"/>
    <property type="evidence" value="ECO:0007669"/>
    <property type="project" value="InterPro"/>
</dbReference>
<dbReference type="Pfam" id="PF09648">
    <property type="entry name" value="YycI"/>
    <property type="match status" value="1"/>
</dbReference>
<keyword evidence="1" id="KW-0812">Transmembrane</keyword>
<dbReference type="EMBL" id="JAKTTI010000027">
    <property type="protein sequence ID" value="MCH1626758.1"/>
    <property type="molecule type" value="Genomic_DNA"/>
</dbReference>
<keyword evidence="4" id="KW-1185">Reference proteome</keyword>
<feature type="transmembrane region" description="Helical" evidence="1">
    <location>
        <begin position="6"/>
        <end position="26"/>
    </location>
</feature>